<keyword evidence="2 5" id="KW-0808">Transferase</keyword>
<dbReference type="Pfam" id="PF02574">
    <property type="entry name" value="S-methyl_trans"/>
    <property type="match status" value="1"/>
</dbReference>
<name>A0A8K0WRM4_9HYPO</name>
<sequence length="345" mass="37142">MPRVRILDGGLGTSLEHKYGVCFSHQRPLWSSDLIVSDPKTLLECQSDFGNVPVDILTTATYQVSLEGFAATTAPQFPDGVDAASIPPFLDTALSIAAQAKRPEAAVALGLGPYGACMVPSQEYSGAYDSAHNSVQSLLQWHEERLRLFTGLSGLKDRIGILALETVPRVDEIVAIRKAISRLPELAGVPFWISCLYPGDDGRLPDGTSAEDAITAMLGEDASSSRPWGIGINCTKVEKLDGLVRNYESAVSKLAKEGKISQWPALVLYPDGTRGEVYNTTTQQWEVADTASSAERAAWETVLSQVVRDASTRGNWAEIIVGGCCRSSSDDIAKLRNTLQSQGLI</sequence>
<dbReference type="OrthoDB" id="261426at2759"/>
<accession>A0A8K0WRM4</accession>
<feature type="binding site" evidence="5">
    <location>
        <position position="234"/>
    </location>
    <ligand>
        <name>Zn(2+)</name>
        <dbReference type="ChEBI" id="CHEBI:29105"/>
    </ligand>
</feature>
<evidence type="ECO:0000256" key="2">
    <source>
        <dbReference type="ARBA" id="ARBA00022679"/>
    </source>
</evidence>
<dbReference type="Gene3D" id="3.20.20.330">
    <property type="entry name" value="Homocysteine-binding-like domain"/>
    <property type="match status" value="1"/>
</dbReference>
<evidence type="ECO:0000313" key="8">
    <source>
        <dbReference type="Proteomes" id="UP000813444"/>
    </source>
</evidence>
<dbReference type="EMBL" id="JAGPNK010000008">
    <property type="protein sequence ID" value="KAH7316743.1"/>
    <property type="molecule type" value="Genomic_DNA"/>
</dbReference>
<dbReference type="GO" id="GO:0046872">
    <property type="term" value="F:metal ion binding"/>
    <property type="evidence" value="ECO:0007669"/>
    <property type="project" value="UniProtKB-KW"/>
</dbReference>
<dbReference type="GO" id="GO:0008898">
    <property type="term" value="F:S-adenosylmethionine-homocysteine S-methyltransferase activity"/>
    <property type="evidence" value="ECO:0007669"/>
    <property type="project" value="TreeGrafter"/>
</dbReference>
<evidence type="ECO:0000256" key="3">
    <source>
        <dbReference type="ARBA" id="ARBA00022723"/>
    </source>
</evidence>
<keyword evidence="3 5" id="KW-0479">Metal-binding</keyword>
<evidence type="ECO:0000256" key="5">
    <source>
        <dbReference type="PROSITE-ProRule" id="PRU00333"/>
    </source>
</evidence>
<evidence type="ECO:0000256" key="1">
    <source>
        <dbReference type="ARBA" id="ARBA00022603"/>
    </source>
</evidence>
<dbReference type="InterPro" id="IPR051486">
    <property type="entry name" value="Hcy_S-methyltransferase"/>
</dbReference>
<keyword evidence="1 5" id="KW-0489">Methyltransferase</keyword>
<dbReference type="AlphaFoldDB" id="A0A8K0WRM4"/>
<dbReference type="PANTHER" id="PTHR46015">
    <property type="entry name" value="ZGC:172121"/>
    <property type="match status" value="1"/>
</dbReference>
<protein>
    <submittedName>
        <fullName evidence="7">Homocysteine S-methyltransferase</fullName>
    </submittedName>
</protein>
<dbReference type="SUPFAM" id="SSF82282">
    <property type="entry name" value="Homocysteine S-methyltransferase"/>
    <property type="match status" value="1"/>
</dbReference>
<dbReference type="GO" id="GO:0009086">
    <property type="term" value="P:methionine biosynthetic process"/>
    <property type="evidence" value="ECO:0007669"/>
    <property type="project" value="TreeGrafter"/>
</dbReference>
<evidence type="ECO:0000313" key="7">
    <source>
        <dbReference type="EMBL" id="KAH7316743.1"/>
    </source>
</evidence>
<gene>
    <name evidence="7" type="ORF">B0I35DRAFT_433898</name>
</gene>
<keyword evidence="4 5" id="KW-0862">Zinc</keyword>
<dbReference type="GO" id="GO:0033528">
    <property type="term" value="P:S-methylmethionine cycle"/>
    <property type="evidence" value="ECO:0007669"/>
    <property type="project" value="TreeGrafter"/>
</dbReference>
<proteinExistence type="predicted"/>
<dbReference type="PROSITE" id="PS50970">
    <property type="entry name" value="HCY"/>
    <property type="match status" value="1"/>
</dbReference>
<dbReference type="GO" id="GO:0032259">
    <property type="term" value="P:methylation"/>
    <property type="evidence" value="ECO:0007669"/>
    <property type="project" value="UniProtKB-KW"/>
</dbReference>
<dbReference type="InterPro" id="IPR003726">
    <property type="entry name" value="HCY_dom"/>
</dbReference>
<comment type="cofactor">
    <cofactor evidence="5">
        <name>Zn(2+)</name>
        <dbReference type="ChEBI" id="CHEBI:29105"/>
    </cofactor>
</comment>
<dbReference type="Proteomes" id="UP000813444">
    <property type="component" value="Unassembled WGS sequence"/>
</dbReference>
<evidence type="ECO:0000256" key="4">
    <source>
        <dbReference type="ARBA" id="ARBA00022833"/>
    </source>
</evidence>
<dbReference type="InterPro" id="IPR036589">
    <property type="entry name" value="HCY_dom_sf"/>
</dbReference>
<comment type="caution">
    <text evidence="7">The sequence shown here is derived from an EMBL/GenBank/DDBJ whole genome shotgun (WGS) entry which is preliminary data.</text>
</comment>
<evidence type="ECO:0000259" key="6">
    <source>
        <dbReference type="PROSITE" id="PS50970"/>
    </source>
</evidence>
<keyword evidence="8" id="KW-1185">Reference proteome</keyword>
<feature type="binding site" evidence="5">
    <location>
        <position position="325"/>
    </location>
    <ligand>
        <name>Zn(2+)</name>
        <dbReference type="ChEBI" id="CHEBI:29105"/>
    </ligand>
</feature>
<organism evidence="7 8">
    <name type="scientific">Stachybotrys elegans</name>
    <dbReference type="NCBI Taxonomy" id="80388"/>
    <lineage>
        <taxon>Eukaryota</taxon>
        <taxon>Fungi</taxon>
        <taxon>Dikarya</taxon>
        <taxon>Ascomycota</taxon>
        <taxon>Pezizomycotina</taxon>
        <taxon>Sordariomycetes</taxon>
        <taxon>Hypocreomycetidae</taxon>
        <taxon>Hypocreales</taxon>
        <taxon>Stachybotryaceae</taxon>
        <taxon>Stachybotrys</taxon>
    </lineage>
</organism>
<feature type="domain" description="Hcy-binding" evidence="6">
    <location>
        <begin position="1"/>
        <end position="339"/>
    </location>
</feature>
<feature type="binding site" evidence="5">
    <location>
        <position position="324"/>
    </location>
    <ligand>
        <name>Zn(2+)</name>
        <dbReference type="ChEBI" id="CHEBI:29105"/>
    </ligand>
</feature>
<dbReference type="PANTHER" id="PTHR46015:SF1">
    <property type="entry name" value="HOMOCYSTEINE S-METHYLTRANSFERASE-LIKE ISOFORM 1"/>
    <property type="match status" value="1"/>
</dbReference>
<reference evidence="7" key="1">
    <citation type="journal article" date="2021" name="Nat. Commun.">
        <title>Genetic determinants of endophytism in the Arabidopsis root mycobiome.</title>
        <authorList>
            <person name="Mesny F."/>
            <person name="Miyauchi S."/>
            <person name="Thiergart T."/>
            <person name="Pickel B."/>
            <person name="Atanasova L."/>
            <person name="Karlsson M."/>
            <person name="Huettel B."/>
            <person name="Barry K.W."/>
            <person name="Haridas S."/>
            <person name="Chen C."/>
            <person name="Bauer D."/>
            <person name="Andreopoulos W."/>
            <person name="Pangilinan J."/>
            <person name="LaButti K."/>
            <person name="Riley R."/>
            <person name="Lipzen A."/>
            <person name="Clum A."/>
            <person name="Drula E."/>
            <person name="Henrissat B."/>
            <person name="Kohler A."/>
            <person name="Grigoriev I.V."/>
            <person name="Martin F.M."/>
            <person name="Hacquard S."/>
        </authorList>
    </citation>
    <scope>NUCLEOTIDE SEQUENCE</scope>
    <source>
        <strain evidence="7">MPI-CAGE-CH-0235</strain>
    </source>
</reference>